<keyword evidence="3" id="KW-0813">Transport</keyword>
<dbReference type="STRING" id="43700.ENSMALP00000026216"/>
<evidence type="ECO:0000313" key="9">
    <source>
        <dbReference type="Proteomes" id="UP000261600"/>
    </source>
</evidence>
<dbReference type="AlphaFoldDB" id="A0A3Q3R466"/>
<comment type="similarity">
    <text evidence="2">Belongs to the nucleobase:cation symporter-2 (NCS2) (TC 2.A.40) family.</text>
</comment>
<feature type="transmembrane region" description="Helical" evidence="7">
    <location>
        <begin position="405"/>
        <end position="423"/>
    </location>
</feature>
<accession>A0A3Q3R466</accession>
<evidence type="ECO:0000313" key="8">
    <source>
        <dbReference type="Ensembl" id="ENSMALP00000026216.1"/>
    </source>
</evidence>
<dbReference type="GO" id="GO:0005886">
    <property type="term" value="C:plasma membrane"/>
    <property type="evidence" value="ECO:0007669"/>
    <property type="project" value="UniProtKB-ARBA"/>
</dbReference>
<dbReference type="Pfam" id="PF00860">
    <property type="entry name" value="Xan_ur_permease"/>
    <property type="match status" value="1"/>
</dbReference>
<evidence type="ECO:0000256" key="1">
    <source>
        <dbReference type="ARBA" id="ARBA00004141"/>
    </source>
</evidence>
<reference evidence="8" key="1">
    <citation type="submission" date="2025-08" db="UniProtKB">
        <authorList>
            <consortium name="Ensembl"/>
        </authorList>
    </citation>
    <scope>IDENTIFICATION</scope>
</reference>
<dbReference type="Ensembl" id="ENSMALT00000026697.1">
    <property type="protein sequence ID" value="ENSMALP00000026216.1"/>
    <property type="gene ID" value="ENSMALG00000018183.1"/>
</dbReference>
<protein>
    <submittedName>
        <fullName evidence="8">Uncharacterized protein</fullName>
    </submittedName>
</protein>
<feature type="transmembrane region" description="Helical" evidence="7">
    <location>
        <begin position="438"/>
        <end position="457"/>
    </location>
</feature>
<evidence type="ECO:0000256" key="3">
    <source>
        <dbReference type="ARBA" id="ARBA00022448"/>
    </source>
</evidence>
<organism evidence="8 9">
    <name type="scientific">Monopterus albus</name>
    <name type="common">Swamp eel</name>
    <dbReference type="NCBI Taxonomy" id="43700"/>
    <lineage>
        <taxon>Eukaryota</taxon>
        <taxon>Metazoa</taxon>
        <taxon>Chordata</taxon>
        <taxon>Craniata</taxon>
        <taxon>Vertebrata</taxon>
        <taxon>Euteleostomi</taxon>
        <taxon>Actinopterygii</taxon>
        <taxon>Neopterygii</taxon>
        <taxon>Teleostei</taxon>
        <taxon>Neoteleostei</taxon>
        <taxon>Acanthomorphata</taxon>
        <taxon>Anabantaria</taxon>
        <taxon>Synbranchiformes</taxon>
        <taxon>Synbranchidae</taxon>
        <taxon>Monopterus</taxon>
    </lineage>
</organism>
<evidence type="ECO:0000256" key="5">
    <source>
        <dbReference type="ARBA" id="ARBA00022989"/>
    </source>
</evidence>
<feature type="transmembrane region" description="Helical" evidence="7">
    <location>
        <begin position="258"/>
        <end position="277"/>
    </location>
</feature>
<comment type="subcellular location">
    <subcellularLocation>
        <location evidence="1">Membrane</location>
        <topology evidence="1">Multi-pass membrane protein</topology>
    </subcellularLocation>
</comment>
<feature type="transmembrane region" description="Helical" evidence="7">
    <location>
        <begin position="188"/>
        <end position="206"/>
    </location>
</feature>
<keyword evidence="9" id="KW-1185">Reference proteome</keyword>
<keyword evidence="5 7" id="KW-1133">Transmembrane helix</keyword>
<evidence type="ECO:0000256" key="4">
    <source>
        <dbReference type="ARBA" id="ARBA00022692"/>
    </source>
</evidence>
<reference evidence="8" key="2">
    <citation type="submission" date="2025-09" db="UniProtKB">
        <authorList>
            <consortium name="Ensembl"/>
        </authorList>
    </citation>
    <scope>IDENTIFICATION</scope>
</reference>
<evidence type="ECO:0000256" key="6">
    <source>
        <dbReference type="ARBA" id="ARBA00023136"/>
    </source>
</evidence>
<feature type="transmembrane region" description="Helical" evidence="7">
    <location>
        <begin position="346"/>
        <end position="368"/>
    </location>
</feature>
<keyword evidence="6 7" id="KW-0472">Membrane</keyword>
<name>A0A3Q3R466_MONAL</name>
<evidence type="ECO:0000256" key="2">
    <source>
        <dbReference type="ARBA" id="ARBA00008821"/>
    </source>
</evidence>
<feature type="transmembrane region" description="Helical" evidence="7">
    <location>
        <begin position="163"/>
        <end position="181"/>
    </location>
</feature>
<sequence>MSRSRSNDDSPTKNVLAFVAADCPTIPCFKYILLTLQQITSPALILSEGLCLQHDSLTQTHLINTIFFVSGLCTLLQVTFGVRLPILQGGTFALVTPALALLSTSEWRCPVWTQNASLVNNSSPVFIKVWQTCMRTLQGSIMVASVLQILVGFSGLIGYLMHFIGPLTIAPTVSLIGLSLYDTAGEKAGMLIILFSQYLCHIPIPVPTYSKAKKLHTSKFFIFQNMPVSQYGHLACTDVKGNVVNEASCFTFPYPGQWGMPAVSLAGVLGIMAGIICSMAESVGDYHACARLSGAPPCPRHAINRGIGIEGLGCLLAGAFGSGNGTTSFSENVAALGITKVGSRTVILLSGVFMILMGTLGKIGAILTTIPTPVIGGLFLIMFGVITAAGISNLQSTDMNSSRNIFVFGFSIFSVLVIPNWIMKNPDILETGVDMDQVLRTLLTTHMLVGGFLGFFLDNTIPGTCQERGILSWVHYIPFCPWKGNRCQYKSEVRDLSQSQANEHSTGVTDQCAL</sequence>
<evidence type="ECO:0000256" key="7">
    <source>
        <dbReference type="SAM" id="Phobius"/>
    </source>
</evidence>
<feature type="transmembrane region" description="Helical" evidence="7">
    <location>
        <begin position="374"/>
        <end position="393"/>
    </location>
</feature>
<keyword evidence="4 7" id="KW-0812">Transmembrane</keyword>
<dbReference type="InterPro" id="IPR006043">
    <property type="entry name" value="NCS2"/>
</dbReference>
<dbReference type="InterPro" id="IPR006042">
    <property type="entry name" value="Xan_ur_permease"/>
</dbReference>
<feature type="transmembrane region" description="Helical" evidence="7">
    <location>
        <begin position="137"/>
        <end position="157"/>
    </location>
</feature>
<dbReference type="PANTHER" id="PTHR11119">
    <property type="entry name" value="XANTHINE-URACIL / VITAMIN C PERMEASE FAMILY MEMBER"/>
    <property type="match status" value="1"/>
</dbReference>
<proteinExistence type="inferred from homology"/>
<dbReference type="GO" id="GO:0022857">
    <property type="term" value="F:transmembrane transporter activity"/>
    <property type="evidence" value="ECO:0007669"/>
    <property type="project" value="InterPro"/>
</dbReference>
<dbReference type="Proteomes" id="UP000261600">
    <property type="component" value="Unplaced"/>
</dbReference>
<dbReference type="PROSITE" id="PS01116">
    <property type="entry name" value="XANTH_URACIL_PERMASE"/>
    <property type="match status" value="1"/>
</dbReference>